<accession>A0AAE1AGH7</accession>
<sequence length="216" mass="23156">MDQRSCMCMSCVSLVLDGWSKELRTKSWTIEQRSCEYECALGQPDPGRVLNGAVSMSALCDSLSPGRLINGAVGMSALCENLSPGRLINGAILSRGRLNNKDECALCQPKSWTVDQCSEVCVLCVLGGSSSKLQSPGRLINAVPGMNALYASLSSRRMITELRSLVRFIIGTVCVCTLRQTMLLAVDQNGSVCVLCIRLRPGRLINGAVCVFSASA</sequence>
<organism evidence="1 2">
    <name type="scientific">Elysia crispata</name>
    <name type="common">lettuce slug</name>
    <dbReference type="NCBI Taxonomy" id="231223"/>
    <lineage>
        <taxon>Eukaryota</taxon>
        <taxon>Metazoa</taxon>
        <taxon>Spiralia</taxon>
        <taxon>Lophotrochozoa</taxon>
        <taxon>Mollusca</taxon>
        <taxon>Gastropoda</taxon>
        <taxon>Heterobranchia</taxon>
        <taxon>Euthyneura</taxon>
        <taxon>Panpulmonata</taxon>
        <taxon>Sacoglossa</taxon>
        <taxon>Placobranchoidea</taxon>
        <taxon>Plakobranchidae</taxon>
        <taxon>Elysia</taxon>
    </lineage>
</organism>
<dbReference type="Proteomes" id="UP001283361">
    <property type="component" value="Unassembled WGS sequence"/>
</dbReference>
<evidence type="ECO:0000313" key="2">
    <source>
        <dbReference type="Proteomes" id="UP001283361"/>
    </source>
</evidence>
<comment type="caution">
    <text evidence="1">The sequence shown here is derived from an EMBL/GenBank/DDBJ whole genome shotgun (WGS) entry which is preliminary data.</text>
</comment>
<keyword evidence="2" id="KW-1185">Reference proteome</keyword>
<proteinExistence type="predicted"/>
<protein>
    <submittedName>
        <fullName evidence="1">Uncharacterized protein</fullName>
    </submittedName>
</protein>
<name>A0AAE1AGH7_9GAST</name>
<reference evidence="1" key="1">
    <citation type="journal article" date="2023" name="G3 (Bethesda)">
        <title>A reference genome for the long-term kleptoplast-retaining sea slug Elysia crispata morphotype clarki.</title>
        <authorList>
            <person name="Eastman K.E."/>
            <person name="Pendleton A.L."/>
            <person name="Shaikh M.A."/>
            <person name="Suttiyut T."/>
            <person name="Ogas R."/>
            <person name="Tomko P."/>
            <person name="Gavelis G."/>
            <person name="Widhalm J.R."/>
            <person name="Wisecaver J.H."/>
        </authorList>
    </citation>
    <scope>NUCLEOTIDE SEQUENCE</scope>
    <source>
        <strain evidence="1">ECLA1</strain>
    </source>
</reference>
<dbReference type="EMBL" id="JAWDGP010001986">
    <property type="protein sequence ID" value="KAK3786282.1"/>
    <property type="molecule type" value="Genomic_DNA"/>
</dbReference>
<dbReference type="AlphaFoldDB" id="A0AAE1AGH7"/>
<evidence type="ECO:0000313" key="1">
    <source>
        <dbReference type="EMBL" id="KAK3786282.1"/>
    </source>
</evidence>
<gene>
    <name evidence="1" type="ORF">RRG08_059856</name>
</gene>